<comment type="caution">
    <text evidence="2">The sequence shown here is derived from an EMBL/GenBank/DDBJ whole genome shotgun (WGS) entry which is preliminary data.</text>
</comment>
<feature type="region of interest" description="Disordered" evidence="1">
    <location>
        <begin position="43"/>
        <end position="77"/>
    </location>
</feature>
<protein>
    <submittedName>
        <fullName evidence="2">Uncharacterized protein</fullName>
    </submittedName>
</protein>
<keyword evidence="3" id="KW-1185">Reference proteome</keyword>
<evidence type="ECO:0000313" key="2">
    <source>
        <dbReference type="EMBL" id="GMS84838.1"/>
    </source>
</evidence>
<evidence type="ECO:0000256" key="1">
    <source>
        <dbReference type="SAM" id="MobiDB-lite"/>
    </source>
</evidence>
<organism evidence="2 3">
    <name type="scientific">Pristionchus entomophagus</name>
    <dbReference type="NCBI Taxonomy" id="358040"/>
    <lineage>
        <taxon>Eukaryota</taxon>
        <taxon>Metazoa</taxon>
        <taxon>Ecdysozoa</taxon>
        <taxon>Nematoda</taxon>
        <taxon>Chromadorea</taxon>
        <taxon>Rhabditida</taxon>
        <taxon>Rhabditina</taxon>
        <taxon>Diplogasteromorpha</taxon>
        <taxon>Diplogasteroidea</taxon>
        <taxon>Neodiplogasteridae</taxon>
        <taxon>Pristionchus</taxon>
    </lineage>
</organism>
<proteinExistence type="predicted"/>
<feature type="non-terminal residue" evidence="2">
    <location>
        <position position="1"/>
    </location>
</feature>
<accession>A0AAV5SW55</accession>
<feature type="compositionally biased region" description="Polar residues" evidence="1">
    <location>
        <begin position="60"/>
        <end position="75"/>
    </location>
</feature>
<gene>
    <name evidence="2" type="ORF">PENTCL1PPCAC_7013</name>
</gene>
<dbReference type="Proteomes" id="UP001432027">
    <property type="component" value="Unassembled WGS sequence"/>
</dbReference>
<evidence type="ECO:0000313" key="3">
    <source>
        <dbReference type="Proteomes" id="UP001432027"/>
    </source>
</evidence>
<name>A0AAV5SW55_9BILA</name>
<sequence>SSSSSISSPLPNSSSIVISPKILKSLGTKLKVFSSLTSREPTSLPIGHITPTKKKMRVSSPLTVTTQSSTASPQTKRPVISLRLLPKHRLDDPHSLSSHNQHFHFTTTSMAFLRSSNISSRLASIPSVIFPHYDFN</sequence>
<dbReference type="EMBL" id="BTSX01000002">
    <property type="protein sequence ID" value="GMS84838.1"/>
    <property type="molecule type" value="Genomic_DNA"/>
</dbReference>
<dbReference type="AlphaFoldDB" id="A0AAV5SW55"/>
<reference evidence="2" key="1">
    <citation type="submission" date="2023-10" db="EMBL/GenBank/DDBJ databases">
        <title>Genome assembly of Pristionchus species.</title>
        <authorList>
            <person name="Yoshida K."/>
            <person name="Sommer R.J."/>
        </authorList>
    </citation>
    <scope>NUCLEOTIDE SEQUENCE</scope>
    <source>
        <strain evidence="2">RS0144</strain>
    </source>
</reference>